<evidence type="ECO:0000313" key="5">
    <source>
        <dbReference type="EMBL" id="BCJ95907.1"/>
    </source>
</evidence>
<dbReference type="AlphaFoldDB" id="A0A6S6R7B7"/>
<sequence length="197" mass="22580">MKQFQLYGFLVILLFYGSYFGKMFLLRFQGIHTDRMGKGKKPNRTRGIEIILKIATYSMAAVQAASVFLIDSRYYLFQMTTIRVIGLLVAFLGVATFIIAMVAMKNNWRAGIDASQKTVLVQKGIYKLSRNPAFLGFDLFYIGFTICFGSILQIAVMCFAVIMLHLQILEEEKYLPSVFGEAYLQYKKSTGRYFWVL</sequence>
<name>A0A6S6R7B7_9FIRM</name>
<dbReference type="Proteomes" id="UP000515561">
    <property type="component" value="Chromosome"/>
</dbReference>
<dbReference type="Pfam" id="PF04191">
    <property type="entry name" value="PEMT"/>
    <property type="match status" value="1"/>
</dbReference>
<dbReference type="KEGG" id="acel:acsn021_34760"/>
<dbReference type="EMBL" id="AP023367">
    <property type="protein sequence ID" value="BCJ95907.1"/>
    <property type="molecule type" value="Genomic_DNA"/>
</dbReference>
<comment type="subcellular location">
    <subcellularLocation>
        <location evidence="1">Endomembrane system</location>
        <topology evidence="1">Multi-pass membrane protein</topology>
    </subcellularLocation>
</comment>
<dbReference type="PANTHER" id="PTHR12714:SF9">
    <property type="entry name" value="PROTEIN-S-ISOPRENYLCYSTEINE O-METHYLTRANSFERASE"/>
    <property type="match status" value="1"/>
</dbReference>
<dbReference type="GO" id="GO:0012505">
    <property type="term" value="C:endomembrane system"/>
    <property type="evidence" value="ECO:0007669"/>
    <property type="project" value="UniProtKB-SubCell"/>
</dbReference>
<gene>
    <name evidence="5" type="ORF">acsn021_34760</name>
</gene>
<accession>A0A6S6R7B7</accession>
<keyword evidence="3" id="KW-1133">Transmembrane helix</keyword>
<keyword evidence="2" id="KW-0812">Transmembrane</keyword>
<dbReference type="Gene3D" id="1.20.120.1630">
    <property type="match status" value="1"/>
</dbReference>
<dbReference type="InterPro" id="IPR007318">
    <property type="entry name" value="Phopholipid_MeTrfase"/>
</dbReference>
<keyword evidence="4" id="KW-0472">Membrane</keyword>
<keyword evidence="6" id="KW-1185">Reference proteome</keyword>
<dbReference type="RefSeq" id="WP_184092301.1">
    <property type="nucleotide sequence ID" value="NZ_AP023367.1"/>
</dbReference>
<evidence type="ECO:0000256" key="2">
    <source>
        <dbReference type="ARBA" id="ARBA00022692"/>
    </source>
</evidence>
<evidence type="ECO:0000256" key="4">
    <source>
        <dbReference type="ARBA" id="ARBA00023136"/>
    </source>
</evidence>
<protein>
    <submittedName>
        <fullName evidence="5">Uncharacterized protein</fullName>
    </submittedName>
</protein>
<reference evidence="5 6" key="1">
    <citation type="journal article" date="2016" name="Int. J. Syst. Evol. Microbiol.">
        <title>Descriptions of Anaerotaenia torta gen. nov., sp. nov. and Anaerocolumna cellulosilytica gen. nov., sp. nov. isolated from a methanogenic reactor of cattle waste.</title>
        <authorList>
            <person name="Uek A."/>
            <person name="Ohtaki Y."/>
            <person name="Kaku N."/>
            <person name="Ueki K."/>
        </authorList>
    </citation>
    <scope>NUCLEOTIDE SEQUENCE [LARGE SCALE GENOMIC DNA]</scope>
    <source>
        <strain evidence="5 6">SN021</strain>
    </source>
</reference>
<proteinExistence type="predicted"/>
<dbReference type="GO" id="GO:0016740">
    <property type="term" value="F:transferase activity"/>
    <property type="evidence" value="ECO:0007669"/>
    <property type="project" value="UniProtKB-ARBA"/>
</dbReference>
<organism evidence="5 6">
    <name type="scientific">Anaerocolumna cellulosilytica</name>
    <dbReference type="NCBI Taxonomy" id="433286"/>
    <lineage>
        <taxon>Bacteria</taxon>
        <taxon>Bacillati</taxon>
        <taxon>Bacillota</taxon>
        <taxon>Clostridia</taxon>
        <taxon>Lachnospirales</taxon>
        <taxon>Lachnospiraceae</taxon>
        <taxon>Anaerocolumna</taxon>
    </lineage>
</organism>
<evidence type="ECO:0000256" key="3">
    <source>
        <dbReference type="ARBA" id="ARBA00022989"/>
    </source>
</evidence>
<evidence type="ECO:0000256" key="1">
    <source>
        <dbReference type="ARBA" id="ARBA00004127"/>
    </source>
</evidence>
<evidence type="ECO:0000313" key="6">
    <source>
        <dbReference type="Proteomes" id="UP000515561"/>
    </source>
</evidence>
<dbReference type="PANTHER" id="PTHR12714">
    <property type="entry name" value="PROTEIN-S ISOPRENYLCYSTEINE O-METHYLTRANSFERASE"/>
    <property type="match status" value="1"/>
</dbReference>